<dbReference type="InterPro" id="IPR008969">
    <property type="entry name" value="CarboxyPept-like_regulatory"/>
</dbReference>
<keyword evidence="3 8" id="KW-1134">Transmembrane beta strand</keyword>
<gene>
    <name evidence="13" type="ORF">ABV298_07450</name>
</gene>
<dbReference type="NCBIfam" id="TIGR04057">
    <property type="entry name" value="SusC_RagA_signa"/>
    <property type="match status" value="1"/>
</dbReference>
<keyword evidence="6 8" id="KW-0472">Membrane</keyword>
<sequence>MSKALQCVLLTLLSVVLLINASHAQDRQVTGKVNDENGAGIPGANVLIKGTTRGTNTDAEGNFSLNMSGAGTLIVSSVGYTSKEVEVSANMTNVTVSMDADVRNLGEVVVTALGISKEQKTLSYATQMINTDNFSKARELNVANSLSGRVAGLDIVRSSSGVGGSSRIVLRGDRSITGNNQALIVVDGVPIDNSNFSPGNANGGRDASDGLSSINPDDIESINVLRGASATALYGSRAANGALLITTKRGAVRKGIGVNINSTFQAERAMILQDFQNVYGQGVDGNKIQPNSEFSWGPKMEGQQVPAWGPDPANAGKTYAYSPNPDSYKDFYSTGTSLANSVSLTAGTEKIQTYFSYTNTTARGIVSNNKLSRHNFNLRLSSQITSKLSFDGKVTYLSEKINNRQQTGESFANLQRHILRLPRSISLDQAKQFEYVVPATGRVRQNYWNPGSNGGQNPYWIKNRVLALDNRDRIYGFTQLNYKITDWFTLMGRAGYDKYIDKFEGKWYTDTYTIADFGDYQTNWRDNSELNLDLFGLISKQFGGDFRLEATVGGNILKRDYINHQTLNNGLNRDNLFVTTNARNSVTNRDVRQTRKQGVFASADFIWRDALTISGSARNDWSSTLPKANQSYFFPSVGVAAVLTSLFDLPQAISFAKIRGSYALTGNDASPHLLAQTYSYVAGGNTGYIVRDNVKPFPVLKPEMTTAQEIGLEAKFLNNRIGFDLTLYNSNSKNQLFQVPLSPASGWSFEYINAGNVRNRGIELMLNLVPVRAGNFTWNLDLNYARNINKVIKLSDRLSTLTLASDFMNFMRAEEGRALGQIYSRGFQRDAQGRIIVDSKGIPLVTSGTTVPLGTSRPSWTGGVTNRFSYKGFNFSFLVSGRIGGVVTSFTNAVIYADGVTKETLAGREGMVVEGVREDGSPNTVKTTAEAYWKFVGGRNTPIGEAFTYSASNIRMREMTLGYSLPQSVIGKSAFQNVSLSLVGRNLFFIMNKAKGFDPELVAGSANTTVGLESFSMPSTRSVGVNLTLTF</sequence>
<dbReference type="EMBL" id="CP159289">
    <property type="protein sequence ID" value="XCH26227.1"/>
    <property type="molecule type" value="Genomic_DNA"/>
</dbReference>
<evidence type="ECO:0000256" key="4">
    <source>
        <dbReference type="ARBA" id="ARBA00022692"/>
    </source>
</evidence>
<feature type="signal peptide" evidence="10">
    <location>
        <begin position="1"/>
        <end position="24"/>
    </location>
</feature>
<evidence type="ECO:0000259" key="11">
    <source>
        <dbReference type="Pfam" id="PF00593"/>
    </source>
</evidence>
<evidence type="ECO:0000256" key="7">
    <source>
        <dbReference type="ARBA" id="ARBA00023237"/>
    </source>
</evidence>
<keyword evidence="4 8" id="KW-0812">Transmembrane</keyword>
<evidence type="ECO:0000256" key="2">
    <source>
        <dbReference type="ARBA" id="ARBA00022448"/>
    </source>
</evidence>
<dbReference type="SUPFAM" id="SSF56935">
    <property type="entry name" value="Porins"/>
    <property type="match status" value="1"/>
</dbReference>
<name>A0AAU8FNN4_9BACT</name>
<evidence type="ECO:0000256" key="9">
    <source>
        <dbReference type="RuleBase" id="RU003357"/>
    </source>
</evidence>
<dbReference type="Pfam" id="PF00593">
    <property type="entry name" value="TonB_dep_Rec_b-barrel"/>
    <property type="match status" value="1"/>
</dbReference>
<dbReference type="Gene3D" id="2.170.130.10">
    <property type="entry name" value="TonB-dependent receptor, plug domain"/>
    <property type="match status" value="1"/>
</dbReference>
<accession>A0AAU8FNN4</accession>
<dbReference type="NCBIfam" id="TIGR04056">
    <property type="entry name" value="OMP_RagA_SusC"/>
    <property type="match status" value="1"/>
</dbReference>
<comment type="similarity">
    <text evidence="8 9">Belongs to the TonB-dependent receptor family.</text>
</comment>
<dbReference type="AlphaFoldDB" id="A0AAU8FNN4"/>
<dbReference type="InterPro" id="IPR012910">
    <property type="entry name" value="Plug_dom"/>
</dbReference>
<comment type="subcellular location">
    <subcellularLocation>
        <location evidence="1 8">Cell outer membrane</location>
        <topology evidence="1 8">Multi-pass membrane protein</topology>
    </subcellularLocation>
</comment>
<feature type="domain" description="TonB-dependent receptor plug" evidence="12">
    <location>
        <begin position="120"/>
        <end position="242"/>
    </location>
</feature>
<keyword evidence="5 9" id="KW-0798">TonB box</keyword>
<keyword evidence="7 8" id="KW-0998">Cell outer membrane</keyword>
<dbReference type="InterPro" id="IPR023996">
    <property type="entry name" value="TonB-dep_OMP_SusC/RagA"/>
</dbReference>
<proteinExistence type="inferred from homology"/>
<evidence type="ECO:0000256" key="8">
    <source>
        <dbReference type="PROSITE-ProRule" id="PRU01360"/>
    </source>
</evidence>
<dbReference type="PROSITE" id="PS52016">
    <property type="entry name" value="TONB_DEPENDENT_REC_3"/>
    <property type="match status" value="1"/>
</dbReference>
<keyword evidence="10" id="KW-0732">Signal</keyword>
<reference evidence="13" key="1">
    <citation type="submission" date="2024-06" db="EMBL/GenBank/DDBJ databases">
        <title>Sequencing and assembly of the genome of Dyadobacter sp. strain 676, a symbiont of Cyamopsis tetragonoloba.</title>
        <authorList>
            <person name="Guro P."/>
            <person name="Sazanova A."/>
            <person name="Kuznetsova I."/>
            <person name="Belimov A."/>
            <person name="Safronova V."/>
        </authorList>
    </citation>
    <scope>NUCLEOTIDE SEQUENCE</scope>
    <source>
        <strain evidence="13">676</strain>
    </source>
</reference>
<dbReference type="InterPro" id="IPR037066">
    <property type="entry name" value="Plug_dom_sf"/>
</dbReference>
<keyword evidence="2 8" id="KW-0813">Transport</keyword>
<dbReference type="Gene3D" id="2.40.170.20">
    <property type="entry name" value="TonB-dependent receptor, beta-barrel domain"/>
    <property type="match status" value="1"/>
</dbReference>
<organism evidence="13">
    <name type="scientific">Dyadobacter sp. 676</name>
    <dbReference type="NCBI Taxonomy" id="3088362"/>
    <lineage>
        <taxon>Bacteria</taxon>
        <taxon>Pseudomonadati</taxon>
        <taxon>Bacteroidota</taxon>
        <taxon>Cytophagia</taxon>
        <taxon>Cytophagales</taxon>
        <taxon>Spirosomataceae</taxon>
        <taxon>Dyadobacter</taxon>
    </lineage>
</organism>
<dbReference type="InterPro" id="IPR036942">
    <property type="entry name" value="Beta-barrel_TonB_sf"/>
</dbReference>
<evidence type="ECO:0000256" key="3">
    <source>
        <dbReference type="ARBA" id="ARBA00022452"/>
    </source>
</evidence>
<evidence type="ECO:0000256" key="6">
    <source>
        <dbReference type="ARBA" id="ARBA00023136"/>
    </source>
</evidence>
<dbReference type="InterPro" id="IPR000531">
    <property type="entry name" value="Beta-barrel_TonB"/>
</dbReference>
<evidence type="ECO:0000256" key="5">
    <source>
        <dbReference type="ARBA" id="ARBA00023077"/>
    </source>
</evidence>
<dbReference type="GO" id="GO:0009279">
    <property type="term" value="C:cell outer membrane"/>
    <property type="evidence" value="ECO:0007669"/>
    <property type="project" value="UniProtKB-SubCell"/>
</dbReference>
<dbReference type="InterPro" id="IPR039426">
    <property type="entry name" value="TonB-dep_rcpt-like"/>
</dbReference>
<protein>
    <submittedName>
        <fullName evidence="13">SusC/RagA family TonB-linked outer membrane protein</fullName>
    </submittedName>
</protein>
<dbReference type="RefSeq" id="WP_353721521.1">
    <property type="nucleotide sequence ID" value="NZ_CP159289.1"/>
</dbReference>
<dbReference type="SUPFAM" id="SSF49464">
    <property type="entry name" value="Carboxypeptidase regulatory domain-like"/>
    <property type="match status" value="1"/>
</dbReference>
<dbReference type="Gene3D" id="2.60.40.1120">
    <property type="entry name" value="Carboxypeptidase-like, regulatory domain"/>
    <property type="match status" value="1"/>
</dbReference>
<dbReference type="Pfam" id="PF07715">
    <property type="entry name" value="Plug"/>
    <property type="match status" value="1"/>
</dbReference>
<evidence type="ECO:0000259" key="12">
    <source>
        <dbReference type="Pfam" id="PF07715"/>
    </source>
</evidence>
<evidence type="ECO:0000256" key="10">
    <source>
        <dbReference type="SAM" id="SignalP"/>
    </source>
</evidence>
<feature type="domain" description="TonB-dependent receptor-like beta-barrel" evidence="11">
    <location>
        <begin position="511"/>
        <end position="785"/>
    </location>
</feature>
<dbReference type="Pfam" id="PF13715">
    <property type="entry name" value="CarbopepD_reg_2"/>
    <property type="match status" value="1"/>
</dbReference>
<dbReference type="InterPro" id="IPR023997">
    <property type="entry name" value="TonB-dep_OMP_SusC/RagA_CS"/>
</dbReference>
<evidence type="ECO:0000256" key="1">
    <source>
        <dbReference type="ARBA" id="ARBA00004571"/>
    </source>
</evidence>
<feature type="chain" id="PRO_5043392249" evidence="10">
    <location>
        <begin position="25"/>
        <end position="1031"/>
    </location>
</feature>
<evidence type="ECO:0000313" key="13">
    <source>
        <dbReference type="EMBL" id="XCH26227.1"/>
    </source>
</evidence>